<dbReference type="PROSITE" id="PS51208">
    <property type="entry name" value="AUTOTRANSPORTER"/>
    <property type="match status" value="1"/>
</dbReference>
<dbReference type="Proteomes" id="UP000032160">
    <property type="component" value="Chromosome I"/>
</dbReference>
<keyword evidence="4" id="KW-1185">Reference proteome</keyword>
<dbReference type="Gene3D" id="2.40.128.130">
    <property type="entry name" value="Autotransporter beta-domain"/>
    <property type="match status" value="1"/>
</dbReference>
<feature type="signal peptide" evidence="1">
    <location>
        <begin position="1"/>
        <end position="39"/>
    </location>
</feature>
<evidence type="ECO:0000313" key="3">
    <source>
        <dbReference type="EMBL" id="CDO60666.1"/>
    </source>
</evidence>
<dbReference type="PATRIC" id="fig|1458461.3.peg.2458"/>
<proteinExistence type="predicted"/>
<dbReference type="OrthoDB" id="9804931at2"/>
<feature type="domain" description="Autotransporter" evidence="2">
    <location>
        <begin position="556"/>
        <end position="840"/>
    </location>
</feature>
<dbReference type="InterPro" id="IPR005546">
    <property type="entry name" value="Autotransporte_beta"/>
</dbReference>
<name>X5MNZ8_9HYPH</name>
<dbReference type="Pfam" id="PF03797">
    <property type="entry name" value="Autotransporter"/>
    <property type="match status" value="1"/>
</dbReference>
<feature type="chain" id="PRO_5004960184" evidence="1">
    <location>
        <begin position="40"/>
        <end position="840"/>
    </location>
</feature>
<evidence type="ECO:0000256" key="1">
    <source>
        <dbReference type="SAM" id="SignalP"/>
    </source>
</evidence>
<evidence type="ECO:0000259" key="2">
    <source>
        <dbReference type="PROSITE" id="PS51208"/>
    </source>
</evidence>
<dbReference type="HOGENOM" id="CLU_338810_0_0_5"/>
<accession>X5MNZ8</accession>
<evidence type="ECO:0000313" key="4">
    <source>
        <dbReference type="Proteomes" id="UP000032160"/>
    </source>
</evidence>
<dbReference type="AlphaFoldDB" id="X5MNZ8"/>
<keyword evidence="1" id="KW-0732">Signal</keyword>
<protein>
    <submittedName>
        <fullName evidence="3">Putative autotransporter protein</fullName>
    </submittedName>
</protein>
<sequence length="840" mass="84793">MEICRVLTVANRSSLQVGAWLGALMGSAAIVTAPAPAHAACVQATPGSTTSYTITASAGTTVDLDTCPGPAVSGATATVTGNVTAPAGGGAVAIVDGLAAADNWTLIINPGVTVQNDPANPGSGNRAIFGVDTNFRLENAGTITTHNIGQALFLGIGPGTGTLINKAGGTIQSLTNAYAIQTQGDNTIINEAGATIAGGRSAIRSFLGPTGTITNAGTITAQDSTAALDGAIDLQQGGAVTNAQGGRIEGEIGILYFGPTSIVNAGTITGTNGIAIRGPLANSLTLEIHPTSVINGQVSVFRSPGVTDTLRFGGVGAGTFDLDNIDGVNPNRYLGFDVFELTGGSWSFSGSTTQSLTVNGGQLKGTGTFGGLVFGAGSTFAPGNSIGTTTVNGNVAFGDNTTFQAEIAPDGSSDLLAATGTVTISPNGTTLQVIGDPAAAFPQTQTYTIITATGGVTGQFATLSDNLPDIDIAAVYTPTSVRLTYQQDSDTSDKTILPVSLAGALDAPRLFSHLLTGARGGTPMRNITGARFKQPGTGRILVAANATSTMVDASPHRAMRWHTWSTALGATRTVGASASSSAYDTDTYGGAVGAQMSLAGHGNRTLGVAASYLTTQSDSELSDAETSSYLAGVYASANWGALDLSGGVGGGWQETDTTRVIPLIGGGISTATGRTQGATAMASVAAFYDLSIRAGSRAGTRFGPFVTVNSIYAEQGGFTEKGAGVLNLTVRSTQAHQTKTGLGFKGEAQFNAGPIRVTAGMDAAWEHTLGEDEIAVSVALPLAAASFKPRALAADRSTVALTPEVSVEVTDRLSLVAGYRGSFGEETTQHQASAGFTWRF</sequence>
<organism evidence="3 4">
    <name type="scientific">Candidatus Phaeomarinibacter ectocarpi</name>
    <dbReference type="NCBI Taxonomy" id="1458461"/>
    <lineage>
        <taxon>Bacteria</taxon>
        <taxon>Pseudomonadati</taxon>
        <taxon>Pseudomonadota</taxon>
        <taxon>Alphaproteobacteria</taxon>
        <taxon>Hyphomicrobiales</taxon>
        <taxon>Parvibaculaceae</taxon>
        <taxon>Candidatus Phaeomarinibacter</taxon>
    </lineage>
</organism>
<gene>
    <name evidence="3" type="ORF">BN1012_Phect2453</name>
</gene>
<reference evidence="3 4" key="1">
    <citation type="journal article" date="2014" name="Front. Genet.">
        <title>Genome and metabolic network of "Candidatus Phaeomarinobacter ectocarpi" Ec32, a new candidate genus of Alphaproteobacteria frequently associated with brown algae.</title>
        <authorList>
            <person name="Dittami S.M."/>
            <person name="Barbeyron T."/>
            <person name="Boyen C."/>
            <person name="Cambefort J."/>
            <person name="Collet G."/>
            <person name="Delage L."/>
            <person name="Gobet A."/>
            <person name="Groisillier A."/>
            <person name="Leblanc C."/>
            <person name="Michel G."/>
            <person name="Scornet D."/>
            <person name="Siegel A."/>
            <person name="Tapia J.E."/>
            <person name="Tonon T."/>
        </authorList>
    </citation>
    <scope>NUCLEOTIDE SEQUENCE [LARGE SCALE GENOMIC DNA]</scope>
    <source>
        <strain evidence="3 4">Ec32</strain>
    </source>
</reference>
<dbReference type="SMART" id="SM00869">
    <property type="entry name" value="Autotransporter"/>
    <property type="match status" value="1"/>
</dbReference>
<dbReference type="STRING" id="1458461.BN1012_Phect2453"/>
<dbReference type="SUPFAM" id="SSF103515">
    <property type="entry name" value="Autotransporter"/>
    <property type="match status" value="1"/>
</dbReference>
<dbReference type="InterPro" id="IPR036709">
    <property type="entry name" value="Autotransporte_beta_dom_sf"/>
</dbReference>
<dbReference type="KEGG" id="pect:BN1012_Phect2453"/>
<dbReference type="EMBL" id="HG966617">
    <property type="protein sequence ID" value="CDO60666.1"/>
    <property type="molecule type" value="Genomic_DNA"/>
</dbReference>